<dbReference type="AlphaFoldDB" id="A0A4Q2DN56"/>
<keyword evidence="3" id="KW-1185">Reference proteome</keyword>
<proteinExistence type="predicted"/>
<dbReference type="Proteomes" id="UP000290288">
    <property type="component" value="Unassembled WGS sequence"/>
</dbReference>
<feature type="region of interest" description="Disordered" evidence="1">
    <location>
        <begin position="944"/>
        <end position="970"/>
    </location>
</feature>
<gene>
    <name evidence="2" type="ORF">EST38_g4348</name>
</gene>
<evidence type="ECO:0000256" key="1">
    <source>
        <dbReference type="SAM" id="MobiDB-lite"/>
    </source>
</evidence>
<sequence length="970" mass="107959">MRHSSKHEKPVVRSLHTEVWKCLVWAMSRISNNTDTLARASRVLAQDLKPGVGSRIVGALLHQQDEVLVPEAIPILESLINHPKDTMLHEGVLLLNRLISGIGTSDDYAVTGTSPFDYLSRGLVDGTWLRLDMMELQERLTAGTAPFPVACIRSLTEPEIIANWQELSEFWALTVEKLQKAMTAEQLTTLTGIWQALLLSQAHLTQGQRHLTASTSFATKLATLITRFLTPGEADPETRLTQLSLVRNWWRVLRNVFHNPAPSSLPSSQPTSWLSIPAEIVLSGIMEARKLRLKDPSVKATWIEICSELVDAGAPTLLHVLHTRITTPPPLSDEDDAQETMTVTRQLWSILGLHYLQQRDDVCWTSFAAFLALPFQPITRSCDTWTLEDDELDVWKRVFESMLLNARNDSVEDDKVIESLLAQAGEDAYRRDLIFLRSFETCMGLSEIPICRRSLLLANETLLRLYDAAYGGEKNVALALKLLHALGNMWNLEEVSELASSLSISQDGVAMWLEDRNGLTQSEDHIEMVNAVYVTSLRGLGRHLVSNAASNQQPDLQTLIKLEKLITSAFNSPTPNIAAPQAFMELWRTHYLHRLPLSVCPEWLVTCLKLVSDLFGDRSIGEEASLGTSSPSTVISDSQRSPGNLAATTTPSKVLHREYSRFADLAGAVGFGFQVGPSEMKGEKTPTRQQPQDCETPKASVVPLPWSPEYQSTRPRPPKRHLTEADLPPLGRNCVDDESLEVRRPLKRTKTIAGPSLLPPSSSPVGPTSSPLLADSQRKRGKQPVPNRSLPPSSDVEDDDYDSWEAVILHKDIQDIQQELGIDGDIEVVDNDEQEEDVQDNEDGDDVLPSPTFPLRSRRRERSQTAPELELDDATSPSAHPIPKAEPLRRHYSSSAQLDALQQAYAMVVETEGVSQLPVEDLLKLKRLTSRIGETVDEQIYQQLAKEDDDGGRRVGVRRGRTRGSSMVPD</sequence>
<comment type="caution">
    <text evidence="2">The sequence shown here is derived from an EMBL/GenBank/DDBJ whole genome shotgun (WGS) entry which is preliminary data.</text>
</comment>
<protein>
    <submittedName>
        <fullName evidence="2">Uncharacterized protein</fullName>
    </submittedName>
</protein>
<evidence type="ECO:0000313" key="3">
    <source>
        <dbReference type="Proteomes" id="UP000290288"/>
    </source>
</evidence>
<feature type="compositionally biased region" description="Acidic residues" evidence="1">
    <location>
        <begin position="833"/>
        <end position="846"/>
    </location>
</feature>
<evidence type="ECO:0000313" key="2">
    <source>
        <dbReference type="EMBL" id="RXW21487.1"/>
    </source>
</evidence>
<feature type="region of interest" description="Disordered" evidence="1">
    <location>
        <begin position="622"/>
        <end position="650"/>
    </location>
</feature>
<dbReference type="EMBL" id="SDEE01000105">
    <property type="protein sequence ID" value="RXW21487.1"/>
    <property type="molecule type" value="Genomic_DNA"/>
</dbReference>
<dbReference type="STRING" id="2316362.A0A4Q2DN56"/>
<name>A0A4Q2DN56_9AGAR</name>
<feature type="region of interest" description="Disordered" evidence="1">
    <location>
        <begin position="833"/>
        <end position="891"/>
    </location>
</feature>
<feature type="region of interest" description="Disordered" evidence="1">
    <location>
        <begin position="677"/>
        <end position="799"/>
    </location>
</feature>
<dbReference type="OrthoDB" id="3259617at2759"/>
<feature type="compositionally biased region" description="Low complexity" evidence="1">
    <location>
        <begin position="763"/>
        <end position="773"/>
    </location>
</feature>
<organism evidence="2 3">
    <name type="scientific">Candolleomyces aberdarensis</name>
    <dbReference type="NCBI Taxonomy" id="2316362"/>
    <lineage>
        <taxon>Eukaryota</taxon>
        <taxon>Fungi</taxon>
        <taxon>Dikarya</taxon>
        <taxon>Basidiomycota</taxon>
        <taxon>Agaricomycotina</taxon>
        <taxon>Agaricomycetes</taxon>
        <taxon>Agaricomycetidae</taxon>
        <taxon>Agaricales</taxon>
        <taxon>Agaricineae</taxon>
        <taxon>Psathyrellaceae</taxon>
        <taxon>Candolleomyces</taxon>
    </lineage>
</organism>
<feature type="compositionally biased region" description="Polar residues" evidence="1">
    <location>
        <begin position="626"/>
        <end position="650"/>
    </location>
</feature>
<reference evidence="2 3" key="1">
    <citation type="submission" date="2019-01" db="EMBL/GenBank/DDBJ databases">
        <title>Draft genome sequence of Psathyrella aberdarensis IHI B618.</title>
        <authorList>
            <person name="Buettner E."/>
            <person name="Kellner H."/>
        </authorList>
    </citation>
    <scope>NUCLEOTIDE SEQUENCE [LARGE SCALE GENOMIC DNA]</scope>
    <source>
        <strain evidence="2 3">IHI B618</strain>
    </source>
</reference>
<accession>A0A4Q2DN56</accession>